<evidence type="ECO:0000259" key="1">
    <source>
        <dbReference type="Pfam" id="PF18718"/>
    </source>
</evidence>
<proteinExistence type="predicted"/>
<dbReference type="Pfam" id="PF18718">
    <property type="entry name" value="CxC5"/>
    <property type="match status" value="1"/>
</dbReference>
<dbReference type="Pfam" id="PF18721">
    <property type="entry name" value="CxC6"/>
    <property type="match status" value="1"/>
</dbReference>
<dbReference type="OrthoDB" id="2501483at2759"/>
<dbReference type="EMBL" id="ML122296">
    <property type="protein sequence ID" value="RPD55286.1"/>
    <property type="molecule type" value="Genomic_DNA"/>
</dbReference>
<evidence type="ECO:0000313" key="4">
    <source>
        <dbReference type="Proteomes" id="UP000313359"/>
    </source>
</evidence>
<dbReference type="InterPro" id="IPR041539">
    <property type="entry name" value="CxC5"/>
</dbReference>
<name>A0A5C2RX35_9APHY</name>
<dbReference type="AlphaFoldDB" id="A0A5C2RX35"/>
<accession>A0A5C2RX35</accession>
<keyword evidence="4" id="KW-1185">Reference proteome</keyword>
<gene>
    <name evidence="3" type="ORF">L227DRAFT_510173</name>
</gene>
<reference evidence="3" key="1">
    <citation type="journal article" date="2018" name="Genome Biol. Evol.">
        <title>Genomics and development of Lentinus tigrinus, a white-rot wood-decaying mushroom with dimorphic fruiting bodies.</title>
        <authorList>
            <person name="Wu B."/>
            <person name="Xu Z."/>
            <person name="Knudson A."/>
            <person name="Carlson A."/>
            <person name="Chen N."/>
            <person name="Kovaka S."/>
            <person name="LaButti K."/>
            <person name="Lipzen A."/>
            <person name="Pennachio C."/>
            <person name="Riley R."/>
            <person name="Schakwitz W."/>
            <person name="Umezawa K."/>
            <person name="Ohm R.A."/>
            <person name="Grigoriev I.V."/>
            <person name="Nagy L.G."/>
            <person name="Gibbons J."/>
            <person name="Hibbett D."/>
        </authorList>
    </citation>
    <scope>NUCLEOTIDE SEQUENCE [LARGE SCALE GENOMIC DNA]</scope>
    <source>
        <strain evidence="3">ALCF2SS1-6</strain>
    </source>
</reference>
<sequence length="486" mass="54803">MYILPIFGTSHACSSSFIDCQTRYSPAYMIDAQSNSRAYYPGLPRHVHVSTHLFLEAAVCERFTNSSACAWVSFTNSARIYNAEHHEAIARFPEGWSVQPSLTTVAVSDMFFLYALLRNRFERKTYLVVDRQGNQSERLDPLLVDRTRSMVGPAREGWNHVCNKCCSVKTIDGVHHIIRAAVMDGIAIGRPCCGVHDCQKPLPSQRARFCTSHADLNNECAVIGCKARVTPGHQTCEEPSHRTIEDPANRSSLFVLRRRLERLKAFTVEQADDGMGATDELVEVDEDGECPSKSDEGNVKPRARIGRRRTHNEQIVVATCGVVLGRATMFGSEGIDGTRLFLRALYPTQASLPGVLFYDNACSFKKHLDTIGDTYFDRCAMPVDPFHAKTKHKESDTFCNQHCNAARFPDLILENKKWRFNSSAAEMTNAWLGGFQAMVREMRPPRYDFFLDEMILIRNRMIIEDLRRAGENPQEAPREDILGPLA</sequence>
<dbReference type="InterPro" id="IPR040898">
    <property type="entry name" value="CxC6"/>
</dbReference>
<evidence type="ECO:0000259" key="2">
    <source>
        <dbReference type="Pfam" id="PF18721"/>
    </source>
</evidence>
<organism evidence="3 4">
    <name type="scientific">Lentinus tigrinus ALCF2SS1-6</name>
    <dbReference type="NCBI Taxonomy" id="1328759"/>
    <lineage>
        <taxon>Eukaryota</taxon>
        <taxon>Fungi</taxon>
        <taxon>Dikarya</taxon>
        <taxon>Basidiomycota</taxon>
        <taxon>Agaricomycotina</taxon>
        <taxon>Agaricomycetes</taxon>
        <taxon>Polyporales</taxon>
        <taxon>Polyporaceae</taxon>
        <taxon>Lentinus</taxon>
    </lineage>
</organism>
<evidence type="ECO:0008006" key="5">
    <source>
        <dbReference type="Google" id="ProtNLM"/>
    </source>
</evidence>
<dbReference type="Proteomes" id="UP000313359">
    <property type="component" value="Unassembled WGS sequence"/>
</dbReference>
<protein>
    <recommendedName>
        <fullName evidence="5">CxC6 like cysteine cluster associated with KDZ domain-containing protein</fullName>
    </recommendedName>
</protein>
<dbReference type="STRING" id="1328759.A0A5C2RX35"/>
<feature type="domain" description="CxC6 like cysteine cluster associated with KDZ" evidence="2">
    <location>
        <begin position="182"/>
        <end position="246"/>
    </location>
</feature>
<evidence type="ECO:0000313" key="3">
    <source>
        <dbReference type="EMBL" id="RPD55286.1"/>
    </source>
</evidence>
<feature type="domain" description="CxC5 like cysteine cluster associated with KDZ" evidence="1">
    <location>
        <begin position="5"/>
        <end position="84"/>
    </location>
</feature>